<reference evidence="2 3" key="1">
    <citation type="journal article" date="2018" name="Mol. Plant">
        <title>The genome of Artemisia annua provides insight into the evolution of Asteraceae family and artemisinin biosynthesis.</title>
        <authorList>
            <person name="Shen Q."/>
            <person name="Zhang L."/>
            <person name="Liao Z."/>
            <person name="Wang S."/>
            <person name="Yan T."/>
            <person name="Shi P."/>
            <person name="Liu M."/>
            <person name="Fu X."/>
            <person name="Pan Q."/>
            <person name="Wang Y."/>
            <person name="Lv Z."/>
            <person name="Lu X."/>
            <person name="Zhang F."/>
            <person name="Jiang W."/>
            <person name="Ma Y."/>
            <person name="Chen M."/>
            <person name="Hao X."/>
            <person name="Li L."/>
            <person name="Tang Y."/>
            <person name="Lv G."/>
            <person name="Zhou Y."/>
            <person name="Sun X."/>
            <person name="Brodelius P.E."/>
            <person name="Rose J.K.C."/>
            <person name="Tang K."/>
        </authorList>
    </citation>
    <scope>NUCLEOTIDE SEQUENCE [LARGE SCALE GENOMIC DNA]</scope>
    <source>
        <strain evidence="3">cv. Huhao1</strain>
        <tissue evidence="2">Leaf</tissue>
    </source>
</reference>
<comment type="caution">
    <text evidence="2">The sequence shown here is derived from an EMBL/GenBank/DDBJ whole genome shotgun (WGS) entry which is preliminary data.</text>
</comment>
<dbReference type="AlphaFoldDB" id="A0A2U1MIG5"/>
<keyword evidence="2" id="KW-0346">Stress response</keyword>
<name>A0A2U1MIG5_ARTAN</name>
<protein>
    <submittedName>
        <fullName evidence="2">DNAJ heat shock N-terminal domain-containing protein</fullName>
    </submittedName>
</protein>
<gene>
    <name evidence="2" type="ORF">CTI12_AA376760</name>
</gene>
<proteinExistence type="predicted"/>
<evidence type="ECO:0000313" key="3">
    <source>
        <dbReference type="Proteomes" id="UP000245207"/>
    </source>
</evidence>
<keyword evidence="3" id="KW-1185">Reference proteome</keyword>
<accession>A0A2U1MIG5</accession>
<dbReference type="Proteomes" id="UP000245207">
    <property type="component" value="Unassembled WGS sequence"/>
</dbReference>
<evidence type="ECO:0000256" key="1">
    <source>
        <dbReference type="SAM" id="MobiDB-lite"/>
    </source>
</evidence>
<evidence type="ECO:0000313" key="2">
    <source>
        <dbReference type="EMBL" id="PWA61071.1"/>
    </source>
</evidence>
<dbReference type="STRING" id="35608.A0A2U1MIG5"/>
<feature type="region of interest" description="Disordered" evidence="1">
    <location>
        <begin position="71"/>
        <end position="94"/>
    </location>
</feature>
<organism evidence="2 3">
    <name type="scientific">Artemisia annua</name>
    <name type="common">Sweet wormwood</name>
    <dbReference type="NCBI Taxonomy" id="35608"/>
    <lineage>
        <taxon>Eukaryota</taxon>
        <taxon>Viridiplantae</taxon>
        <taxon>Streptophyta</taxon>
        <taxon>Embryophyta</taxon>
        <taxon>Tracheophyta</taxon>
        <taxon>Spermatophyta</taxon>
        <taxon>Magnoliopsida</taxon>
        <taxon>eudicotyledons</taxon>
        <taxon>Gunneridae</taxon>
        <taxon>Pentapetalae</taxon>
        <taxon>asterids</taxon>
        <taxon>campanulids</taxon>
        <taxon>Asterales</taxon>
        <taxon>Asteraceae</taxon>
        <taxon>Asteroideae</taxon>
        <taxon>Anthemideae</taxon>
        <taxon>Artemisiinae</taxon>
        <taxon>Artemisia</taxon>
    </lineage>
</organism>
<dbReference type="EMBL" id="PKPP01005191">
    <property type="protein sequence ID" value="PWA61071.1"/>
    <property type="molecule type" value="Genomic_DNA"/>
</dbReference>
<sequence length="113" mass="12728">MYKVIINIFYAALSTSSDESLSVRRLKECKDLWIYHCARAKGLTTLGRIFQKAKSASKTESEPILHSRVHNLNGIDPDHASRGVEPGQSSQTTMAPQVVNIVSRRLIWKQSMK</sequence>